<reference evidence="1 2" key="1">
    <citation type="submission" date="2022-04" db="EMBL/GenBank/DDBJ databases">
        <title>Genome draft of Actinomadura sp. ATCC 31491.</title>
        <authorList>
            <person name="Shi X."/>
            <person name="Du Y."/>
        </authorList>
    </citation>
    <scope>NUCLEOTIDE SEQUENCE [LARGE SCALE GENOMIC DNA]</scope>
    <source>
        <strain evidence="1 2">ATCC 31491</strain>
    </source>
</reference>
<name>A0ABT0G7L6_9ACTN</name>
<protein>
    <submittedName>
        <fullName evidence="1">Uncharacterized protein</fullName>
    </submittedName>
</protein>
<comment type="caution">
    <text evidence="1">The sequence shown here is derived from an EMBL/GenBank/DDBJ whole genome shotgun (WGS) entry which is preliminary data.</text>
</comment>
<organism evidence="1 2">
    <name type="scientific">Actinomadura luzonensis</name>
    <dbReference type="NCBI Taxonomy" id="2805427"/>
    <lineage>
        <taxon>Bacteria</taxon>
        <taxon>Bacillati</taxon>
        <taxon>Actinomycetota</taxon>
        <taxon>Actinomycetes</taxon>
        <taxon>Streptosporangiales</taxon>
        <taxon>Thermomonosporaceae</taxon>
        <taxon>Actinomadura</taxon>
    </lineage>
</organism>
<gene>
    <name evidence="1" type="ORF">MF672_042260</name>
</gene>
<evidence type="ECO:0000313" key="1">
    <source>
        <dbReference type="EMBL" id="MCK2220383.1"/>
    </source>
</evidence>
<proteinExistence type="predicted"/>
<dbReference type="RefSeq" id="WP_242379509.1">
    <property type="nucleotide sequence ID" value="NZ_JAKRKC020000002.1"/>
</dbReference>
<accession>A0ABT0G7L6</accession>
<dbReference type="Proteomes" id="UP001317259">
    <property type="component" value="Unassembled WGS sequence"/>
</dbReference>
<sequence>MHAWHGALAAALGAVLTLHGGSAPPGVRQAAVTEEAAAGCAAFAVGPPEVAVSDATRDRLGLDGWPDGPFGVTALGGGTYYFHIAAAFGGSVASRPQRNVTVKGTLADPVRDGVAFSTQLQGVPAGYIWAGGGAVYRDPGTGVVLQTLHLERRVAGDQFYAELHLGRLDPATGVTTYLGKVVQPDIPIDQATWNADLGIPQLTVVQGGDGVEYLHLYFADHRLAGGQQVPAGLSVARAPLKDVIAAAQRGTVVPWHKYTGGGGWDEPAWGGSSADLNPGRPMAWGPQVVRSTAMNAYVMAAAVSEREIVLSTSGDGLDGWSARFPVARDPGYFNAYVTPVGNGPDPADLGADFSLYYLQWPSPQPDWGNARVMRRKVTCADGRTPVRTPFTRYVKDHRHLVTTGAPPAGYTREGGWTLWSAPQPGTRALYNCRAGAADYFVSLDPGCEGTRTTIVQTEGWIHETRPSSAYVPLYRCHIPGFGDHFVSAAADCEGPGVTNEGLLGYAPPAT</sequence>
<keyword evidence="2" id="KW-1185">Reference proteome</keyword>
<evidence type="ECO:0000313" key="2">
    <source>
        <dbReference type="Proteomes" id="UP001317259"/>
    </source>
</evidence>
<dbReference type="EMBL" id="JAKRKC020000002">
    <property type="protein sequence ID" value="MCK2220383.1"/>
    <property type="molecule type" value="Genomic_DNA"/>
</dbReference>